<comment type="caution">
    <text evidence="12">The sequence shown here is derived from an EMBL/GenBank/DDBJ whole genome shotgun (WGS) entry which is preliminary data.</text>
</comment>
<dbReference type="Gene3D" id="1.10.287.1260">
    <property type="match status" value="1"/>
</dbReference>
<dbReference type="EMBL" id="WXYQ01000005">
    <property type="protein sequence ID" value="NBG95349.1"/>
    <property type="molecule type" value="Genomic_DNA"/>
</dbReference>
<evidence type="ECO:0000259" key="11">
    <source>
        <dbReference type="Pfam" id="PF21088"/>
    </source>
</evidence>
<dbReference type="InterPro" id="IPR011066">
    <property type="entry name" value="MscS_channel_C_sf"/>
</dbReference>
<accession>A0A845QAF4</accession>
<organism evidence="12 13">
    <name type="scientific">Pyruvatibacter mobilis</name>
    <dbReference type="NCBI Taxonomy" id="1712261"/>
    <lineage>
        <taxon>Bacteria</taxon>
        <taxon>Pseudomonadati</taxon>
        <taxon>Pseudomonadota</taxon>
        <taxon>Alphaproteobacteria</taxon>
        <taxon>Hyphomicrobiales</taxon>
        <taxon>Parvibaculaceae</taxon>
        <taxon>Pyruvatibacter</taxon>
    </lineage>
</organism>
<feature type="domain" description="Mechanosensitive ion channel MscS C-terminal" evidence="10">
    <location>
        <begin position="267"/>
        <end position="352"/>
    </location>
</feature>
<dbReference type="InterPro" id="IPR006686">
    <property type="entry name" value="MscS_channel_CS"/>
</dbReference>
<dbReference type="GeneID" id="300655186"/>
<dbReference type="OrthoDB" id="9814206at2"/>
<evidence type="ECO:0000313" key="13">
    <source>
        <dbReference type="Proteomes" id="UP000470384"/>
    </source>
</evidence>
<dbReference type="Pfam" id="PF00924">
    <property type="entry name" value="MS_channel_2nd"/>
    <property type="match status" value="1"/>
</dbReference>
<dbReference type="SUPFAM" id="SSF82861">
    <property type="entry name" value="Mechanosensitive channel protein MscS (YggB), transmembrane region"/>
    <property type="match status" value="1"/>
</dbReference>
<dbReference type="PANTHER" id="PTHR43634:SF2">
    <property type="entry name" value="LOW CONDUCTANCE MECHANOSENSITIVE CHANNEL YNAI"/>
    <property type="match status" value="1"/>
</dbReference>
<dbReference type="Gene3D" id="3.30.70.100">
    <property type="match status" value="1"/>
</dbReference>
<dbReference type="AlphaFoldDB" id="A0A845QAF4"/>
<feature type="transmembrane region" description="Helical" evidence="8">
    <location>
        <begin position="108"/>
        <end position="125"/>
    </location>
</feature>
<evidence type="ECO:0000256" key="8">
    <source>
        <dbReference type="SAM" id="Phobius"/>
    </source>
</evidence>
<dbReference type="Pfam" id="PF21082">
    <property type="entry name" value="MS_channel_3rd"/>
    <property type="match status" value="1"/>
</dbReference>
<feature type="transmembrane region" description="Helical" evidence="8">
    <location>
        <begin position="146"/>
        <end position="168"/>
    </location>
</feature>
<evidence type="ECO:0000256" key="7">
    <source>
        <dbReference type="SAM" id="MobiDB-lite"/>
    </source>
</evidence>
<evidence type="ECO:0000259" key="10">
    <source>
        <dbReference type="Pfam" id="PF21082"/>
    </source>
</evidence>
<dbReference type="InterPro" id="IPR010920">
    <property type="entry name" value="LSM_dom_sf"/>
</dbReference>
<evidence type="ECO:0000256" key="1">
    <source>
        <dbReference type="ARBA" id="ARBA00004651"/>
    </source>
</evidence>
<feature type="transmembrane region" description="Helical" evidence="8">
    <location>
        <begin position="74"/>
        <end position="96"/>
    </location>
</feature>
<keyword evidence="5 8" id="KW-1133">Transmembrane helix</keyword>
<feature type="compositionally biased region" description="Low complexity" evidence="7">
    <location>
        <begin position="376"/>
        <end position="385"/>
    </location>
</feature>
<keyword evidence="13" id="KW-1185">Reference proteome</keyword>
<feature type="domain" description="Mechanosensitive ion channel transmembrane helices 2/3" evidence="11">
    <location>
        <begin position="150"/>
        <end position="190"/>
    </location>
</feature>
<dbReference type="SUPFAM" id="SSF82689">
    <property type="entry name" value="Mechanosensitive channel protein MscS (YggB), C-terminal domain"/>
    <property type="match status" value="1"/>
</dbReference>
<comment type="subcellular location">
    <subcellularLocation>
        <location evidence="1">Cell membrane</location>
        <topology evidence="1">Multi-pass membrane protein</topology>
    </subcellularLocation>
</comment>
<feature type="region of interest" description="Disordered" evidence="7">
    <location>
        <begin position="368"/>
        <end position="416"/>
    </location>
</feature>
<sequence>MTDLQTLPMEFWELLVSVWQDGIQGVDFGRVLVALGILIFFYILRGLFARIVVAAAGKWAARTQTQVDDLLVEALAPALKLMVFTIGVFVAGRYLAFDGLAEELHLRLVRSMVAVAFFWAAYNFTKPLTLAFKRLEVVLTREMVDWLVTATRIAVILLGVATVLQIWGIQVAPLIAGLGLFGVAVALGAQDLFKNLLAGLSILIEKRFGVGDWVKVDGVVEGTVEHIGFRSTRVRRFDKAPVYVPNTEFADGAVTNFSAMTHRRIYWKIGVEYRTTRDQLAEIRNRIEAFLLDSDEFAKPPEVPLFVRIDSFNDSSIDIMLYCFTRTTVWGEWLEAKERLAYAVKDIVEGAGTGFAFPSTSLYVESLPGGTPEAFSPPEGSSPEGSSGGSGAQAKLPAGNPADGQTAGEAETGADT</sequence>
<name>A0A845QAF4_9HYPH</name>
<dbReference type="InterPro" id="IPR023408">
    <property type="entry name" value="MscS_beta-dom_sf"/>
</dbReference>
<dbReference type="InterPro" id="IPR011014">
    <property type="entry name" value="MscS_channel_TM-2"/>
</dbReference>
<dbReference type="InterPro" id="IPR049278">
    <property type="entry name" value="MS_channel_C"/>
</dbReference>
<proteinExistence type="inferred from homology"/>
<keyword evidence="4 8" id="KW-0812">Transmembrane</keyword>
<dbReference type="InterPro" id="IPR049142">
    <property type="entry name" value="MS_channel_1st"/>
</dbReference>
<comment type="similarity">
    <text evidence="2">Belongs to the MscS (TC 1.A.23) family.</text>
</comment>
<protein>
    <submittedName>
        <fullName evidence="12">Mechanosensitive ion channel</fullName>
    </submittedName>
</protein>
<dbReference type="GO" id="GO:0008381">
    <property type="term" value="F:mechanosensitive monoatomic ion channel activity"/>
    <property type="evidence" value="ECO:0007669"/>
    <property type="project" value="UniProtKB-ARBA"/>
</dbReference>
<feature type="transmembrane region" description="Helical" evidence="8">
    <location>
        <begin position="31"/>
        <end position="53"/>
    </location>
</feature>
<dbReference type="PANTHER" id="PTHR43634">
    <property type="entry name" value="OW CONDUCTANCE MECHANOSENSITIVE CHANNEL"/>
    <property type="match status" value="1"/>
</dbReference>
<dbReference type="Gene3D" id="2.30.30.60">
    <property type="match status" value="1"/>
</dbReference>
<evidence type="ECO:0000256" key="3">
    <source>
        <dbReference type="ARBA" id="ARBA00022475"/>
    </source>
</evidence>
<dbReference type="InterPro" id="IPR006685">
    <property type="entry name" value="MscS_channel_2nd"/>
</dbReference>
<evidence type="ECO:0000256" key="6">
    <source>
        <dbReference type="ARBA" id="ARBA00023136"/>
    </source>
</evidence>
<dbReference type="RefSeq" id="WP_160587353.1">
    <property type="nucleotide sequence ID" value="NZ_BMHN01000001.1"/>
</dbReference>
<evidence type="ECO:0000256" key="4">
    <source>
        <dbReference type="ARBA" id="ARBA00022692"/>
    </source>
</evidence>
<evidence type="ECO:0000256" key="5">
    <source>
        <dbReference type="ARBA" id="ARBA00022989"/>
    </source>
</evidence>
<evidence type="ECO:0000256" key="2">
    <source>
        <dbReference type="ARBA" id="ARBA00008017"/>
    </source>
</evidence>
<evidence type="ECO:0000313" key="12">
    <source>
        <dbReference type="EMBL" id="NBG95349.1"/>
    </source>
</evidence>
<dbReference type="Proteomes" id="UP000470384">
    <property type="component" value="Unassembled WGS sequence"/>
</dbReference>
<dbReference type="SUPFAM" id="SSF50182">
    <property type="entry name" value="Sm-like ribonucleoproteins"/>
    <property type="match status" value="1"/>
</dbReference>
<feature type="domain" description="Mechanosensitive ion channel MscS" evidence="9">
    <location>
        <begin position="191"/>
        <end position="258"/>
    </location>
</feature>
<gene>
    <name evidence="12" type="ORF">GTQ45_06350</name>
</gene>
<dbReference type="InterPro" id="IPR045042">
    <property type="entry name" value="YnaI-like"/>
</dbReference>
<dbReference type="PROSITE" id="PS01246">
    <property type="entry name" value="UPF0003"/>
    <property type="match status" value="1"/>
</dbReference>
<keyword evidence="6 8" id="KW-0472">Membrane</keyword>
<evidence type="ECO:0000259" key="9">
    <source>
        <dbReference type="Pfam" id="PF00924"/>
    </source>
</evidence>
<keyword evidence="3" id="KW-1003">Cell membrane</keyword>
<dbReference type="GO" id="GO:0005886">
    <property type="term" value="C:plasma membrane"/>
    <property type="evidence" value="ECO:0007669"/>
    <property type="project" value="UniProtKB-SubCell"/>
</dbReference>
<dbReference type="Pfam" id="PF21088">
    <property type="entry name" value="MS_channel_1st"/>
    <property type="match status" value="1"/>
</dbReference>
<reference evidence="12 13" key="1">
    <citation type="journal article" date="2016" name="Int. J. Syst. Evol. Microbiol.">
        <title>Pyruvatibacter mobilis gen. nov., sp. nov., a marine bacterium from the culture broth of Picochlorum sp. 122.</title>
        <authorList>
            <person name="Wang G."/>
            <person name="Tang M."/>
            <person name="Wu H."/>
            <person name="Dai S."/>
            <person name="Li T."/>
            <person name="Chen C."/>
            <person name="He H."/>
            <person name="Fan J."/>
            <person name="Xiang W."/>
            <person name="Li X."/>
        </authorList>
    </citation>
    <scope>NUCLEOTIDE SEQUENCE [LARGE SCALE GENOMIC DNA]</scope>
    <source>
        <strain evidence="12 13">GYP-11</strain>
    </source>
</reference>